<feature type="compositionally biased region" description="Low complexity" evidence="9">
    <location>
        <begin position="450"/>
        <end position="465"/>
    </location>
</feature>
<dbReference type="GO" id="GO:0003848">
    <property type="term" value="F:2-amino-4-hydroxy-6-hydroxymethyldihydropteridine diphosphokinase activity"/>
    <property type="evidence" value="ECO:0007669"/>
    <property type="project" value="UniProtKB-EC"/>
</dbReference>
<comment type="caution">
    <text evidence="11">The sequence shown here is derived from an EMBL/GenBank/DDBJ whole genome shotgun (WGS) entry which is preliminary data.</text>
</comment>
<evidence type="ECO:0000313" key="12">
    <source>
        <dbReference type="Proteomes" id="UP000675409"/>
    </source>
</evidence>
<sequence>MVPEITPAAGFEAQPSAFVPDVQTGEQAGVPDHEPAAPEVDPVGTYPQDGGLIDGIPPTEQAAPAFEPHADAPARPADDESTARRPAYAPGPDPAQASAFAPAPTGEDHAPDSAGAEQYEPEQYQGDQYQAEQYEPEQYQPEVGAYQPDFSQQPQAEQAQQVPYAEQAQQVPYAEQAQQVPYAEQAQQVAYADQAQQAAFAGGPQEAFAEQPGAVAQGQAPEDRLDEVPAEPVEVVLALGANLGDPQATLRAAVMDLDRIAGLQITDVSPLARTAAVGGPEQPDYLNAVVVARTSFAPRALLQACQAIEYAHGRTREEHWGPRTLDIDIITYGPLTAAADDLEVPHPRAHERAFVLEPWAQLDPDAVLPGLGGGPVAQLAATAEDRQGIRWLALDWLTESNSGADPTGDVEPQPTASHRPYDPPAQQQPAPPAQDQAPDQAFRQDRSHYDQLVQGGPGQPLQGPVDPYPQQVSPFRQQDSFQQPQDAARAAHPQGFGPDSGQQPQAQQSGAVPPPEEAMVPAPHVSAADHPAARAPHTPPAAPLVPSAVRETAHHELPAEQVPVDPGHPVFAPVRPQPGDVPFAPVNPVPNEQQRAQPADDRPAWAPVRSDEPGHRG</sequence>
<comment type="catalytic activity">
    <reaction evidence="1">
        <text>6-hydroxymethyl-7,8-dihydropterin + ATP = (7,8-dihydropterin-6-yl)methyl diphosphate + AMP + H(+)</text>
        <dbReference type="Rhea" id="RHEA:11412"/>
        <dbReference type="ChEBI" id="CHEBI:15378"/>
        <dbReference type="ChEBI" id="CHEBI:30616"/>
        <dbReference type="ChEBI" id="CHEBI:44841"/>
        <dbReference type="ChEBI" id="CHEBI:72950"/>
        <dbReference type="ChEBI" id="CHEBI:456215"/>
        <dbReference type="EC" id="2.7.6.3"/>
    </reaction>
</comment>
<evidence type="ECO:0000256" key="8">
    <source>
        <dbReference type="ARBA" id="ARBA00022909"/>
    </source>
</evidence>
<feature type="compositionally biased region" description="Low complexity" evidence="9">
    <location>
        <begin position="497"/>
        <end position="536"/>
    </location>
</feature>
<dbReference type="InterPro" id="IPR000550">
    <property type="entry name" value="Hppk"/>
</dbReference>
<dbReference type="Proteomes" id="UP000675409">
    <property type="component" value="Unassembled WGS sequence"/>
</dbReference>
<accession>A0ABS1LQ69</accession>
<name>A0ABS1LQ69_9MICO</name>
<feature type="region of interest" description="Disordered" evidence="9">
    <location>
        <begin position="1"/>
        <end position="164"/>
    </location>
</feature>
<reference evidence="11 12" key="1">
    <citation type="journal article" date="2021" name="Arch. Microbiol.">
        <title>Myceligenerans indicum sp. nov., an actinobacterium isolated from mangrove sediment of Sundarbans, India.</title>
        <authorList>
            <person name="Asha K."/>
            <person name="Bhadury P."/>
        </authorList>
    </citation>
    <scope>NUCLEOTIDE SEQUENCE [LARGE SCALE GENOMIC DNA]</scope>
    <source>
        <strain evidence="11 12">I2</strain>
    </source>
</reference>
<evidence type="ECO:0000256" key="4">
    <source>
        <dbReference type="ARBA" id="ARBA00022679"/>
    </source>
</evidence>
<dbReference type="EMBL" id="JABBYC010000055">
    <property type="protein sequence ID" value="MBL0888415.1"/>
    <property type="molecule type" value="Genomic_DNA"/>
</dbReference>
<dbReference type="NCBIfam" id="TIGR01498">
    <property type="entry name" value="folK"/>
    <property type="match status" value="1"/>
</dbReference>
<keyword evidence="4 11" id="KW-0808">Transferase</keyword>
<keyword evidence="5" id="KW-0547">Nucleotide-binding</keyword>
<feature type="compositionally biased region" description="Polar residues" evidence="9">
    <location>
        <begin position="470"/>
        <end position="485"/>
    </location>
</feature>
<evidence type="ECO:0000256" key="1">
    <source>
        <dbReference type="ARBA" id="ARBA00000198"/>
    </source>
</evidence>
<feature type="compositionally biased region" description="Basic and acidic residues" evidence="9">
    <location>
        <begin position="68"/>
        <end position="83"/>
    </location>
</feature>
<feature type="region of interest" description="Disordered" evidence="9">
    <location>
        <begin position="400"/>
        <end position="617"/>
    </location>
</feature>
<dbReference type="SUPFAM" id="SSF55083">
    <property type="entry name" value="6-hydroxymethyl-7,8-dihydropterin pyrophosphokinase, HPPK"/>
    <property type="match status" value="1"/>
</dbReference>
<feature type="compositionally biased region" description="Low complexity" evidence="9">
    <location>
        <begin position="424"/>
        <end position="441"/>
    </location>
</feature>
<feature type="compositionally biased region" description="Low complexity" evidence="9">
    <location>
        <begin position="152"/>
        <end position="164"/>
    </location>
</feature>
<comment type="pathway">
    <text evidence="2">Cofactor biosynthesis; tetrahydrofolate biosynthesis; 2-amino-4-hydroxy-6-hydroxymethyl-7,8-dihydropteridine diphosphate from 7,8-dihydroneopterin triphosphate: step 4/4.</text>
</comment>
<evidence type="ECO:0000256" key="9">
    <source>
        <dbReference type="SAM" id="MobiDB-lite"/>
    </source>
</evidence>
<feature type="domain" description="7,8-dihydro-6-hydroxymethylpterin-pyrophosphokinase" evidence="10">
    <location>
        <begin position="319"/>
        <end position="330"/>
    </location>
</feature>
<keyword evidence="6" id="KW-0418">Kinase</keyword>
<dbReference type="PANTHER" id="PTHR43071">
    <property type="entry name" value="2-AMINO-4-HYDROXY-6-HYDROXYMETHYLDIHYDROPTERIDINE PYROPHOSPHOKINASE"/>
    <property type="match status" value="1"/>
</dbReference>
<organism evidence="11 12">
    <name type="scientific">Myceligenerans indicum</name>
    <dbReference type="NCBI Taxonomy" id="2593663"/>
    <lineage>
        <taxon>Bacteria</taxon>
        <taxon>Bacillati</taxon>
        <taxon>Actinomycetota</taxon>
        <taxon>Actinomycetes</taxon>
        <taxon>Micrococcales</taxon>
        <taxon>Promicromonosporaceae</taxon>
        <taxon>Myceligenerans</taxon>
    </lineage>
</organism>
<keyword evidence="12" id="KW-1185">Reference proteome</keyword>
<keyword evidence="8" id="KW-0289">Folate biosynthesis</keyword>
<dbReference type="Pfam" id="PF01288">
    <property type="entry name" value="HPPK"/>
    <property type="match status" value="1"/>
</dbReference>
<evidence type="ECO:0000259" key="10">
    <source>
        <dbReference type="PROSITE" id="PS00794"/>
    </source>
</evidence>
<evidence type="ECO:0000256" key="3">
    <source>
        <dbReference type="ARBA" id="ARBA00013253"/>
    </source>
</evidence>
<dbReference type="PROSITE" id="PS00794">
    <property type="entry name" value="HPPK"/>
    <property type="match status" value="1"/>
</dbReference>
<evidence type="ECO:0000256" key="2">
    <source>
        <dbReference type="ARBA" id="ARBA00005051"/>
    </source>
</evidence>
<dbReference type="CDD" id="cd00483">
    <property type="entry name" value="HPPK"/>
    <property type="match status" value="1"/>
</dbReference>
<evidence type="ECO:0000256" key="6">
    <source>
        <dbReference type="ARBA" id="ARBA00022777"/>
    </source>
</evidence>
<proteinExistence type="predicted"/>
<dbReference type="InterPro" id="IPR035907">
    <property type="entry name" value="Hppk_sf"/>
</dbReference>
<protein>
    <recommendedName>
        <fullName evidence="3">2-amino-4-hydroxy-6-hydroxymethyldihydropteridine diphosphokinase</fullName>
        <ecNumber evidence="3">2.7.6.3</ecNumber>
    </recommendedName>
</protein>
<dbReference type="Gene3D" id="3.30.70.560">
    <property type="entry name" value="7,8-Dihydro-6-hydroxymethylpterin-pyrophosphokinase HPPK"/>
    <property type="match status" value="1"/>
</dbReference>
<feature type="compositionally biased region" description="Low complexity" evidence="9">
    <location>
        <begin position="128"/>
        <end position="142"/>
    </location>
</feature>
<dbReference type="PANTHER" id="PTHR43071:SF1">
    <property type="entry name" value="2-AMINO-4-HYDROXY-6-HYDROXYMETHYLDIHYDROPTERIDINE PYROPHOSPHOKINASE"/>
    <property type="match status" value="1"/>
</dbReference>
<feature type="compositionally biased region" description="Basic and acidic residues" evidence="9">
    <location>
        <begin position="598"/>
        <end position="617"/>
    </location>
</feature>
<keyword evidence="7" id="KW-0067">ATP-binding</keyword>
<evidence type="ECO:0000256" key="7">
    <source>
        <dbReference type="ARBA" id="ARBA00022840"/>
    </source>
</evidence>
<evidence type="ECO:0000256" key="5">
    <source>
        <dbReference type="ARBA" id="ARBA00022741"/>
    </source>
</evidence>
<gene>
    <name evidence="11" type="primary">folK</name>
    <name evidence="11" type="ORF">HGK34_19355</name>
</gene>
<evidence type="ECO:0000313" key="11">
    <source>
        <dbReference type="EMBL" id="MBL0888415.1"/>
    </source>
</evidence>
<dbReference type="EC" id="2.7.6.3" evidence="3"/>